<accession>A0A6J4HH80</accession>
<organism evidence="1">
    <name type="scientific">uncultured Armatimonadetes bacterium</name>
    <dbReference type="NCBI Taxonomy" id="157466"/>
    <lineage>
        <taxon>Bacteria</taxon>
        <taxon>Bacillati</taxon>
        <taxon>Armatimonadota</taxon>
        <taxon>environmental samples</taxon>
    </lineage>
</organism>
<reference evidence="1" key="1">
    <citation type="submission" date="2020-02" db="EMBL/GenBank/DDBJ databases">
        <authorList>
            <person name="Meier V. D."/>
        </authorList>
    </citation>
    <scope>NUCLEOTIDE SEQUENCE</scope>
    <source>
        <strain evidence="1">AVDCRST_MAG63</strain>
    </source>
</reference>
<dbReference type="EMBL" id="CADCTO010000077">
    <property type="protein sequence ID" value="CAA9223084.1"/>
    <property type="molecule type" value="Genomic_DNA"/>
</dbReference>
<name>A0A6J4HH80_9BACT</name>
<dbReference type="AlphaFoldDB" id="A0A6J4HH80"/>
<sequence>MAGTGGGDAQATAAAFQQMWTQAVNRVKQEVIAPTLWRALEVTHPVAWEGNNFVVGMDSSEGQLAGQLNAGENRGVVERVLRSVTGNNDLVFRVVEGTSYADWEFAKARDAAARNAQTVAAQRRSVEAATFGSWDDIYEQVTRMWASSEHRSLPVGRGRYLSQALALVEKAMDTLYPKEGKVDEQMVRGLSRVLDRVASYTASDAALLAYLMLERRNKGGGS</sequence>
<protein>
    <submittedName>
        <fullName evidence="1">Uncharacterized protein</fullName>
    </submittedName>
</protein>
<proteinExistence type="predicted"/>
<gene>
    <name evidence="1" type="ORF">AVDCRST_MAG63-599</name>
</gene>
<evidence type="ECO:0000313" key="1">
    <source>
        <dbReference type="EMBL" id="CAA9223084.1"/>
    </source>
</evidence>